<evidence type="ECO:0000313" key="2">
    <source>
        <dbReference type="EMBL" id="QHT31765.1"/>
    </source>
</evidence>
<reference evidence="2" key="1">
    <citation type="journal article" date="2020" name="Nature">
        <title>Giant virus diversity and host interactions through global metagenomics.</title>
        <authorList>
            <person name="Schulz F."/>
            <person name="Roux S."/>
            <person name="Paez-Espino D."/>
            <person name="Jungbluth S."/>
            <person name="Walsh D.A."/>
            <person name="Denef V.J."/>
            <person name="McMahon K.D."/>
            <person name="Konstantinidis K.T."/>
            <person name="Eloe-Fadrosh E.A."/>
            <person name="Kyrpides N.C."/>
            <person name="Woyke T."/>
        </authorList>
    </citation>
    <scope>NUCLEOTIDE SEQUENCE</scope>
    <source>
        <strain evidence="2">GVMAG-M-3300009155-48</strain>
    </source>
</reference>
<keyword evidence="1" id="KW-1133">Transmembrane helix</keyword>
<accession>A0A6C0EX00</accession>
<organism evidence="2">
    <name type="scientific">viral metagenome</name>
    <dbReference type="NCBI Taxonomy" id="1070528"/>
    <lineage>
        <taxon>unclassified sequences</taxon>
        <taxon>metagenomes</taxon>
        <taxon>organismal metagenomes</taxon>
    </lineage>
</organism>
<proteinExistence type="predicted"/>
<sequence>MKQKYFMLLLILVAIILSYVFLRQFKKENKEKTENFDSKKEKQIVKEEVGSILHTDGLSFGEKISKIKALNRNDEVLRDLIFNNEKMTIELINKYIDTL</sequence>
<dbReference type="EMBL" id="MN738925">
    <property type="protein sequence ID" value="QHT31765.1"/>
    <property type="molecule type" value="Genomic_DNA"/>
</dbReference>
<evidence type="ECO:0000256" key="1">
    <source>
        <dbReference type="SAM" id="Phobius"/>
    </source>
</evidence>
<keyword evidence="1" id="KW-0812">Transmembrane</keyword>
<feature type="transmembrane region" description="Helical" evidence="1">
    <location>
        <begin position="6"/>
        <end position="22"/>
    </location>
</feature>
<dbReference type="AlphaFoldDB" id="A0A6C0EX00"/>
<keyword evidence="1" id="KW-0472">Membrane</keyword>
<name>A0A6C0EX00_9ZZZZ</name>
<protein>
    <submittedName>
        <fullName evidence="2">Uncharacterized protein</fullName>
    </submittedName>
</protein>